<sequence length="55" mass="6196">MSTSSELKTRTMKLLCWEEALEVTPRASSKNRIMSPEIYQAHNARCIENEVGLAA</sequence>
<dbReference type="EMBL" id="JAIZAY010000529">
    <property type="protein sequence ID" value="KAJ8018216.1"/>
    <property type="molecule type" value="Genomic_DNA"/>
</dbReference>
<reference evidence="1" key="1">
    <citation type="submission" date="2021-10" db="EMBL/GenBank/DDBJ databases">
        <title>Tropical sea cucumber genome reveals ecological adaptation and Cuvierian tubules defense mechanism.</title>
        <authorList>
            <person name="Chen T."/>
        </authorList>
    </citation>
    <scope>NUCLEOTIDE SEQUENCE</scope>
    <source>
        <strain evidence="1">Nanhai2018</strain>
        <tissue evidence="1">Muscle</tissue>
    </source>
</reference>
<evidence type="ECO:0000313" key="1">
    <source>
        <dbReference type="EMBL" id="KAJ8018216.1"/>
    </source>
</evidence>
<keyword evidence="2" id="KW-1185">Reference proteome</keyword>
<protein>
    <submittedName>
        <fullName evidence="1">Uncharacterized protein</fullName>
    </submittedName>
</protein>
<dbReference type="Proteomes" id="UP001152320">
    <property type="component" value="Unassembled WGS sequence"/>
</dbReference>
<dbReference type="AlphaFoldDB" id="A0A9Q1B8V1"/>
<accession>A0A9Q1B8V1</accession>
<evidence type="ECO:0000313" key="2">
    <source>
        <dbReference type="Proteomes" id="UP001152320"/>
    </source>
</evidence>
<gene>
    <name evidence="1" type="ORF">HOLleu_43919</name>
</gene>
<name>A0A9Q1B8V1_HOLLE</name>
<proteinExistence type="predicted"/>
<organism evidence="1 2">
    <name type="scientific">Holothuria leucospilota</name>
    <name type="common">Black long sea cucumber</name>
    <name type="synonym">Mertensiothuria leucospilota</name>
    <dbReference type="NCBI Taxonomy" id="206669"/>
    <lineage>
        <taxon>Eukaryota</taxon>
        <taxon>Metazoa</taxon>
        <taxon>Echinodermata</taxon>
        <taxon>Eleutherozoa</taxon>
        <taxon>Echinozoa</taxon>
        <taxon>Holothuroidea</taxon>
        <taxon>Aspidochirotacea</taxon>
        <taxon>Aspidochirotida</taxon>
        <taxon>Holothuriidae</taxon>
        <taxon>Holothuria</taxon>
    </lineage>
</organism>
<comment type="caution">
    <text evidence="1">The sequence shown here is derived from an EMBL/GenBank/DDBJ whole genome shotgun (WGS) entry which is preliminary data.</text>
</comment>